<keyword evidence="5" id="KW-1185">Reference proteome</keyword>
<evidence type="ECO:0000313" key="4">
    <source>
        <dbReference type="Proteomes" id="UP000003505"/>
    </source>
</evidence>
<dbReference type="OrthoDB" id="1669232at2"/>
<sequence>MRKFAWMLSMTALLLFLASTVCFAEDEGRRFVDARGDTGYFVDVTTISIDSNHEYTADVAIIKAKENRLFSYRMHFDFAARTYQILRSATMTYDTREVSQSVKTPLPAAPYVPGSPIAAIVDYLYAWQRGFEK</sequence>
<accession>C9LVH4</accession>
<dbReference type="AlphaFoldDB" id="C9LVH4"/>
<reference evidence="2 5" key="2">
    <citation type="submission" date="2011-04" db="EMBL/GenBank/DDBJ databases">
        <title>The complete genome of Selenomonas sputigena DSM 20758.</title>
        <authorList>
            <consortium name="US DOE Joint Genome Institute (JGI-PGF)"/>
            <person name="Lucas S."/>
            <person name="Copeland A."/>
            <person name="Lapidus A."/>
            <person name="Bruce D."/>
            <person name="Goodwin L."/>
            <person name="Pitluck S."/>
            <person name="Peters L."/>
            <person name="Kyrpides N."/>
            <person name="Mavromatis K."/>
            <person name="Ivanova N."/>
            <person name="Ovchinnikova G."/>
            <person name="Teshima H."/>
            <person name="Detter J.C."/>
            <person name="Tapia R."/>
            <person name="Han C."/>
            <person name="Land M."/>
            <person name="Hauser L."/>
            <person name="Markowitz V."/>
            <person name="Cheng J.-F."/>
            <person name="Hugenholtz P."/>
            <person name="Woyke T."/>
            <person name="Wu D."/>
            <person name="Gronow S."/>
            <person name="Wellnitz S."/>
            <person name="Schneider S."/>
            <person name="Klenk H.-P."/>
            <person name="Eisen J.A."/>
        </authorList>
    </citation>
    <scope>NUCLEOTIDE SEQUENCE [LARGE SCALE GENOMIC DNA]</scope>
    <source>
        <strain evidence="2">ATCC 35185</strain>
        <strain evidence="5">ATCC 35185 / DSM 20758 / VPI D19B-28</strain>
    </source>
</reference>
<feature type="chain" id="PRO_5010828814" evidence="1">
    <location>
        <begin position="25"/>
        <end position="133"/>
    </location>
</feature>
<protein>
    <submittedName>
        <fullName evidence="3">Uncharacterized protein</fullName>
    </submittedName>
</protein>
<evidence type="ECO:0000313" key="5">
    <source>
        <dbReference type="Proteomes" id="UP000011124"/>
    </source>
</evidence>
<evidence type="ECO:0000313" key="3">
    <source>
        <dbReference type="EMBL" id="EEX77137.1"/>
    </source>
</evidence>
<dbReference type="KEGG" id="ssg:Selsp_0128"/>
<reference evidence="3 4" key="1">
    <citation type="submission" date="2009-09" db="EMBL/GenBank/DDBJ databases">
        <authorList>
            <person name="Weinstock G."/>
            <person name="Sodergren E."/>
            <person name="Clifton S."/>
            <person name="Fulton L."/>
            <person name="Fulton B."/>
            <person name="Courtney L."/>
            <person name="Fronick C."/>
            <person name="Harrison M."/>
            <person name="Strong C."/>
            <person name="Farmer C."/>
            <person name="Delahaunty K."/>
            <person name="Markovic C."/>
            <person name="Hall O."/>
            <person name="Minx P."/>
            <person name="Tomlinson C."/>
            <person name="Mitreva M."/>
            <person name="Nelson J."/>
            <person name="Hou S."/>
            <person name="Wollam A."/>
            <person name="Pepin K.H."/>
            <person name="Johnson M."/>
            <person name="Bhonagiri V."/>
            <person name="Nash W.E."/>
            <person name="Warren W."/>
            <person name="Chinwalla A."/>
            <person name="Mardis E.R."/>
            <person name="Wilson R.K."/>
        </authorList>
    </citation>
    <scope>NUCLEOTIDE SEQUENCE [LARGE SCALE GENOMIC DNA]</scope>
    <source>
        <strain evidence="3">ATCC 35185</strain>
        <strain evidence="4">ATCC 35185 / DSM 20758 / VPI D19B-28</strain>
    </source>
</reference>
<evidence type="ECO:0000256" key="1">
    <source>
        <dbReference type="SAM" id="SignalP"/>
    </source>
</evidence>
<feature type="signal peptide" evidence="1">
    <location>
        <begin position="1"/>
        <end position="24"/>
    </location>
</feature>
<dbReference type="Proteomes" id="UP000003505">
    <property type="component" value="Unassembled WGS sequence"/>
</dbReference>
<keyword evidence="1" id="KW-0732">Signal</keyword>
<dbReference type="HOGENOM" id="CLU_1894745_0_0_9"/>
<evidence type="ECO:0000313" key="2">
    <source>
        <dbReference type="EMBL" id="AEB99107.1"/>
    </source>
</evidence>
<organism evidence="3 4">
    <name type="scientific">Selenomonas sputigena (strain ATCC 35185 / DSM 20758 / CCUG 44933 / VPI D19B-28)</name>
    <dbReference type="NCBI Taxonomy" id="546271"/>
    <lineage>
        <taxon>Bacteria</taxon>
        <taxon>Bacillati</taxon>
        <taxon>Bacillota</taxon>
        <taxon>Negativicutes</taxon>
        <taxon>Selenomonadales</taxon>
        <taxon>Selenomonadaceae</taxon>
        <taxon>Selenomonas</taxon>
    </lineage>
</organism>
<dbReference type="EMBL" id="ACKP02000027">
    <property type="protein sequence ID" value="EEX77137.1"/>
    <property type="molecule type" value="Genomic_DNA"/>
</dbReference>
<dbReference type="EMBL" id="CP002637">
    <property type="protein sequence ID" value="AEB99107.1"/>
    <property type="molecule type" value="Genomic_DNA"/>
</dbReference>
<proteinExistence type="predicted"/>
<dbReference type="Proteomes" id="UP000011124">
    <property type="component" value="Chromosome"/>
</dbReference>
<name>C9LVH4_SELS3</name>
<gene>
    <name evidence="2" type="ordered locus">Selsp_0128</name>
    <name evidence="3" type="ORF">SELSPUOL_01468</name>
</gene>